<keyword evidence="1" id="KW-0328">Glycosyltransferase</keyword>
<dbReference type="EMBL" id="CALSDN010000009">
    <property type="protein sequence ID" value="CAH6722337.1"/>
    <property type="molecule type" value="Genomic_DNA"/>
</dbReference>
<name>A0ACA9YBP4_9ASCO</name>
<gene>
    <name evidence="1" type="ORF">CLIB1444_09S01354</name>
</gene>
<evidence type="ECO:0000313" key="1">
    <source>
        <dbReference type="EMBL" id="CAH6722337.1"/>
    </source>
</evidence>
<proteinExistence type="predicted"/>
<protein>
    <submittedName>
        <fullName evidence="1">Nicotinate phosphoribosyltransferase</fullName>
    </submittedName>
</protein>
<accession>A0ACA9YBP4</accession>
<organism evidence="1 2">
    <name type="scientific">[Candida] jaroonii</name>
    <dbReference type="NCBI Taxonomy" id="467808"/>
    <lineage>
        <taxon>Eukaryota</taxon>
        <taxon>Fungi</taxon>
        <taxon>Dikarya</taxon>
        <taxon>Ascomycota</taxon>
        <taxon>Saccharomycotina</taxon>
        <taxon>Pichiomycetes</taxon>
        <taxon>Debaryomycetaceae</taxon>
        <taxon>Yamadazyma</taxon>
    </lineage>
</organism>
<dbReference type="Proteomes" id="UP001152531">
    <property type="component" value="Unassembled WGS sequence"/>
</dbReference>
<sequence>MSYAVNSLLDTDVYKLFMQNAVLAHYPEVEVVYTYKNRTPSMKLNSDAIEWIKTQVNHLGNLTFSDDEIDYLKSKLPQLTPDYLEYLKTFKLDPESQVKYQEDGEFGIEIVGLWKETILYEIPILAIVSESYFKFVDTDWNYENQEHVAISKCKALFDNQCRFSEFGTRRRRSFKSQDIVVRALSDFALHNPNEAQYLSGTSNVLLAKIYNLTPIGTVAHEWFMGVASITQNYVEANKTAMKLWIDTFGEKYAGLALTDTFGTDAFLKSFNKPFSDHYAGVRQDSGDPLVYAEKISTHYKKLGYPDHSKVICFSDSLNIEKCLKYSQRAKSLGLIPIFGIGTFFTNDFTKESDFSVKSTPLNIVIKLKEAGGHPSIKISDNLSKNMGDETVVKSVKQQLGYQERDWSEGDESKRW</sequence>
<keyword evidence="1" id="KW-0808">Transferase</keyword>
<comment type="caution">
    <text evidence="1">The sequence shown here is derived from an EMBL/GenBank/DDBJ whole genome shotgun (WGS) entry which is preliminary data.</text>
</comment>
<evidence type="ECO:0000313" key="2">
    <source>
        <dbReference type="Proteomes" id="UP001152531"/>
    </source>
</evidence>
<reference evidence="1" key="1">
    <citation type="submission" date="2022-06" db="EMBL/GenBank/DDBJ databases">
        <authorList>
            <person name="Legras J.-L."/>
            <person name="Devillers H."/>
            <person name="Grondin C."/>
        </authorList>
    </citation>
    <scope>NUCLEOTIDE SEQUENCE</scope>
    <source>
        <strain evidence="1">CLIB 1444</strain>
    </source>
</reference>
<keyword evidence="2" id="KW-1185">Reference proteome</keyword>